<feature type="transmembrane region" description="Helical" evidence="1">
    <location>
        <begin position="199"/>
        <end position="216"/>
    </location>
</feature>
<dbReference type="EMBL" id="JAGEOJ010000012">
    <property type="protein sequence ID" value="MBO2451177.1"/>
    <property type="molecule type" value="Genomic_DNA"/>
</dbReference>
<accession>A0A939T9A9</accession>
<keyword evidence="1" id="KW-1133">Transmembrane helix</keyword>
<evidence type="ECO:0000313" key="3">
    <source>
        <dbReference type="Proteomes" id="UP000669179"/>
    </source>
</evidence>
<keyword evidence="1" id="KW-0472">Membrane</keyword>
<name>A0A939T9A9_9ACTN</name>
<evidence type="ECO:0000313" key="2">
    <source>
        <dbReference type="EMBL" id="MBO2451177.1"/>
    </source>
</evidence>
<organism evidence="2 3">
    <name type="scientific">Actinomadura barringtoniae</name>
    <dbReference type="NCBI Taxonomy" id="1427535"/>
    <lineage>
        <taxon>Bacteria</taxon>
        <taxon>Bacillati</taxon>
        <taxon>Actinomycetota</taxon>
        <taxon>Actinomycetes</taxon>
        <taxon>Streptosporangiales</taxon>
        <taxon>Thermomonosporaceae</taxon>
        <taxon>Actinomadura</taxon>
    </lineage>
</organism>
<protein>
    <submittedName>
        <fullName evidence="2">Membrane-associated oxidoreductase</fullName>
    </submittedName>
</protein>
<proteinExistence type="predicted"/>
<feature type="transmembrane region" description="Helical" evidence="1">
    <location>
        <begin position="259"/>
        <end position="280"/>
    </location>
</feature>
<sequence>MVNLQGASLSHPGDTALDLQTLTVGSDLIAKRLHAEGMVNLRGARIPGQIDLSRARLSNPGGTALHASSCTAAEIWFRETEPIKGIVNLRHSQFDTLYATPKVWPDVVRLENLSYGTLTPPLPASLRLPLLEREQEGYLPHGYEQLAAAYRRIGDDAAARTVQLAKLRHHRSSLPWYLKVWGFLQDGLVGYGFRPLRAAAWLVALLAVGSIVFGIQPPPELKKGESPGFNPFFYTLDLLLPIIDFGQEKAYKPQHGYQYLAYTLIIAGWILATTIAAGITRAISRQ</sequence>
<feature type="transmembrane region" description="Helical" evidence="1">
    <location>
        <begin position="228"/>
        <end position="247"/>
    </location>
</feature>
<reference evidence="2" key="1">
    <citation type="submission" date="2021-03" db="EMBL/GenBank/DDBJ databases">
        <authorList>
            <person name="Kanchanasin P."/>
            <person name="Saeng-In P."/>
            <person name="Phongsopitanun W."/>
            <person name="Yuki M."/>
            <person name="Kudo T."/>
            <person name="Ohkuma M."/>
            <person name="Tanasupawat S."/>
        </authorList>
    </citation>
    <scope>NUCLEOTIDE SEQUENCE</scope>
    <source>
        <strain evidence="2">GKU 128</strain>
    </source>
</reference>
<keyword evidence="3" id="KW-1185">Reference proteome</keyword>
<dbReference type="AlphaFoldDB" id="A0A939T9A9"/>
<evidence type="ECO:0000256" key="1">
    <source>
        <dbReference type="SAM" id="Phobius"/>
    </source>
</evidence>
<comment type="caution">
    <text evidence="2">The sequence shown here is derived from an EMBL/GenBank/DDBJ whole genome shotgun (WGS) entry which is preliminary data.</text>
</comment>
<gene>
    <name evidence="2" type="ORF">J4573_29070</name>
</gene>
<keyword evidence="1" id="KW-0812">Transmembrane</keyword>
<dbReference type="Proteomes" id="UP000669179">
    <property type="component" value="Unassembled WGS sequence"/>
</dbReference>